<feature type="region of interest" description="Disordered" evidence="1">
    <location>
        <begin position="1"/>
        <end position="30"/>
    </location>
</feature>
<dbReference type="InParanoid" id="A0A2P5FJL7"/>
<proteinExistence type="predicted"/>
<reference evidence="3" key="1">
    <citation type="submission" date="2016-06" db="EMBL/GenBank/DDBJ databases">
        <title>Parallel loss of symbiosis genes in relatives of nitrogen-fixing non-legume Parasponia.</title>
        <authorList>
            <person name="Van Velzen R."/>
            <person name="Holmer R."/>
            <person name="Bu F."/>
            <person name="Rutten L."/>
            <person name="Van Zeijl A."/>
            <person name="Liu W."/>
            <person name="Santuari L."/>
            <person name="Cao Q."/>
            <person name="Sharma T."/>
            <person name="Shen D."/>
            <person name="Roswanjaya Y."/>
            <person name="Wardhani T."/>
            <person name="Kalhor M.S."/>
            <person name="Jansen J."/>
            <person name="Van den Hoogen J."/>
            <person name="Gungor B."/>
            <person name="Hartog M."/>
            <person name="Hontelez J."/>
            <person name="Verver J."/>
            <person name="Yang W.-C."/>
            <person name="Schijlen E."/>
            <person name="Repin R."/>
            <person name="Schilthuizen M."/>
            <person name="Schranz E."/>
            <person name="Heidstra R."/>
            <person name="Miyata K."/>
            <person name="Fedorova E."/>
            <person name="Kohlen W."/>
            <person name="Bisseling T."/>
            <person name="Smit S."/>
            <person name="Geurts R."/>
        </authorList>
    </citation>
    <scope>NUCLEOTIDE SEQUENCE [LARGE SCALE GENOMIC DNA]</scope>
    <source>
        <strain evidence="3">cv. RG33-2</strain>
    </source>
</reference>
<evidence type="ECO:0000256" key="1">
    <source>
        <dbReference type="SAM" id="MobiDB-lite"/>
    </source>
</evidence>
<accession>A0A2P5FJL7</accession>
<name>A0A2P5FJL7_TREOI</name>
<organism evidence="2 3">
    <name type="scientific">Trema orientale</name>
    <name type="common">Charcoal tree</name>
    <name type="synonym">Celtis orientalis</name>
    <dbReference type="NCBI Taxonomy" id="63057"/>
    <lineage>
        <taxon>Eukaryota</taxon>
        <taxon>Viridiplantae</taxon>
        <taxon>Streptophyta</taxon>
        <taxon>Embryophyta</taxon>
        <taxon>Tracheophyta</taxon>
        <taxon>Spermatophyta</taxon>
        <taxon>Magnoliopsida</taxon>
        <taxon>eudicotyledons</taxon>
        <taxon>Gunneridae</taxon>
        <taxon>Pentapetalae</taxon>
        <taxon>rosids</taxon>
        <taxon>fabids</taxon>
        <taxon>Rosales</taxon>
        <taxon>Cannabaceae</taxon>
        <taxon>Trema</taxon>
    </lineage>
</organism>
<evidence type="ECO:0000313" key="2">
    <source>
        <dbReference type="EMBL" id="PON97974.1"/>
    </source>
</evidence>
<gene>
    <name evidence="2" type="ORF">TorRG33x02_062890</name>
</gene>
<dbReference type="EMBL" id="JXTC01000028">
    <property type="protein sequence ID" value="PON97974.1"/>
    <property type="molecule type" value="Genomic_DNA"/>
</dbReference>
<protein>
    <submittedName>
        <fullName evidence="2">Uncharacterized protein</fullName>
    </submittedName>
</protein>
<dbReference type="Proteomes" id="UP000237000">
    <property type="component" value="Unassembled WGS sequence"/>
</dbReference>
<dbReference type="AlphaFoldDB" id="A0A2P5FJL7"/>
<feature type="non-terminal residue" evidence="2">
    <location>
        <position position="75"/>
    </location>
</feature>
<evidence type="ECO:0000313" key="3">
    <source>
        <dbReference type="Proteomes" id="UP000237000"/>
    </source>
</evidence>
<comment type="caution">
    <text evidence="2">The sequence shown here is derived from an EMBL/GenBank/DDBJ whole genome shotgun (WGS) entry which is preliminary data.</text>
</comment>
<sequence>MPIKTSKWGAAGKTKVTERHTTTHKTNPIHSHTREVPALPAYKAAPTWLIEVERSLHAYGSRATPVRPAHRVPPV</sequence>
<keyword evidence="3" id="KW-1185">Reference proteome</keyword>